<dbReference type="PANTHER" id="PTHR46066">
    <property type="entry name" value="CHITINASE DOMAIN-CONTAINING PROTEIN 1 FAMILY MEMBER"/>
    <property type="match status" value="1"/>
</dbReference>
<evidence type="ECO:0000313" key="8">
    <source>
        <dbReference type="Proteomes" id="UP000262969"/>
    </source>
</evidence>
<dbReference type="InterPro" id="IPR003646">
    <property type="entry name" value="SH3-like_bac-type"/>
</dbReference>
<proteinExistence type="inferred from homology"/>
<dbReference type="SMART" id="SM00636">
    <property type="entry name" value="Glyco_18"/>
    <property type="match status" value="1"/>
</dbReference>
<dbReference type="SUPFAM" id="SSF51445">
    <property type="entry name" value="(Trans)glycosidases"/>
    <property type="match status" value="1"/>
</dbReference>
<dbReference type="InterPro" id="IPR029070">
    <property type="entry name" value="Chitinase_insertion_sf"/>
</dbReference>
<keyword evidence="5" id="KW-1133">Transmembrane helix</keyword>
<keyword evidence="5" id="KW-0812">Transmembrane</keyword>
<name>A0A3D2XAT4_9FIRM</name>
<dbReference type="GO" id="GO:0005975">
    <property type="term" value="P:carbohydrate metabolic process"/>
    <property type="evidence" value="ECO:0007669"/>
    <property type="project" value="InterPro"/>
</dbReference>
<dbReference type="Gene3D" id="2.30.30.40">
    <property type="entry name" value="SH3 Domains"/>
    <property type="match status" value="1"/>
</dbReference>
<evidence type="ECO:0000259" key="6">
    <source>
        <dbReference type="PROSITE" id="PS51910"/>
    </source>
</evidence>
<gene>
    <name evidence="7" type="ORF">DHW61_17595</name>
</gene>
<keyword evidence="2 3" id="KW-0326">Glycosidase</keyword>
<protein>
    <submittedName>
        <fullName evidence="7">Glycosyl hydrolase family 18</fullName>
    </submittedName>
</protein>
<dbReference type="Gene3D" id="3.10.50.10">
    <property type="match status" value="1"/>
</dbReference>
<keyword evidence="5" id="KW-0472">Membrane</keyword>
<dbReference type="Pfam" id="PF00704">
    <property type="entry name" value="Glyco_hydro_18"/>
    <property type="match status" value="1"/>
</dbReference>
<dbReference type="InterPro" id="IPR036582">
    <property type="entry name" value="Mao_N_sf"/>
</dbReference>
<dbReference type="SMART" id="SM00287">
    <property type="entry name" value="SH3b"/>
    <property type="match status" value="1"/>
</dbReference>
<dbReference type="EMBL" id="DPVV01000574">
    <property type="protein sequence ID" value="HCL04191.1"/>
    <property type="molecule type" value="Genomic_DNA"/>
</dbReference>
<dbReference type="Proteomes" id="UP000262969">
    <property type="component" value="Unassembled WGS sequence"/>
</dbReference>
<comment type="caution">
    <text evidence="7">The sequence shown here is derived from an EMBL/GenBank/DDBJ whole genome shotgun (WGS) entry which is preliminary data.</text>
</comment>
<organism evidence="7 8">
    <name type="scientific">Lachnoclostridium phytofermentans</name>
    <dbReference type="NCBI Taxonomy" id="66219"/>
    <lineage>
        <taxon>Bacteria</taxon>
        <taxon>Bacillati</taxon>
        <taxon>Bacillota</taxon>
        <taxon>Clostridia</taxon>
        <taxon>Lachnospirales</taxon>
        <taxon>Lachnospiraceae</taxon>
    </lineage>
</organism>
<evidence type="ECO:0000256" key="2">
    <source>
        <dbReference type="ARBA" id="ARBA00023295"/>
    </source>
</evidence>
<dbReference type="AlphaFoldDB" id="A0A3D2XAT4"/>
<evidence type="ECO:0000256" key="1">
    <source>
        <dbReference type="ARBA" id="ARBA00022801"/>
    </source>
</evidence>
<evidence type="ECO:0000313" key="7">
    <source>
        <dbReference type="EMBL" id="HCL04191.1"/>
    </source>
</evidence>
<dbReference type="InterPro" id="IPR017853">
    <property type="entry name" value="GH"/>
</dbReference>
<dbReference type="Gene3D" id="3.20.20.80">
    <property type="entry name" value="Glycosidases"/>
    <property type="match status" value="1"/>
</dbReference>
<accession>A0A3D2XAT4</accession>
<dbReference type="GO" id="GO:0008061">
    <property type="term" value="F:chitin binding"/>
    <property type="evidence" value="ECO:0007669"/>
    <property type="project" value="InterPro"/>
</dbReference>
<sequence length="516" mass="58238">MVFKMDKRKRITIIGAVAVVVVVLAIVVSYIVEKNTPSKEVKALSEYYQVPEGEAMVIMDDIVYEKNAKLLDGVLYMDLDTIKDKFNKRFYWDAIENVLIYTTPTEIIKAEVGTKDYLVNKNKVSANYPVVKMVNTEVYVALPFVAEYSDMRYMAYENPDLVVIQCKWGDYLFADVENATQVRTGATIKSPILKELNKGDRVLLINNGGNQANGFLTVMTEEGIRGYVRKKNLSNSYYDKVTSTFEAPVYSSIAKDYKINLTWHQVTNQEANKKLGEVIDSTKGVTTISPTWYRINSKEGTLASLASESYIEKAHGMGIEVWALVDNFDPNVDTYEVLSKTSSRERLINELIAEAIKYNLDGINIDFENLSVETGPHYIQFLRELSVKCRSNQIVLSSDTYVPASYSKFYDRQEQGAVLDYVIIMAYDEHHSKSEEAGSVASIGFLQKAIDDTLLQVPKEKLIMGIPFYSRLWKEYTELGNPALASEAVSMTSAEKTLEANKATKSWVFTTGDRKS</sequence>
<dbReference type="InterPro" id="IPR001579">
    <property type="entry name" value="Glyco_hydro_18_chit_AS"/>
</dbReference>
<dbReference type="PROSITE" id="PS01095">
    <property type="entry name" value="GH18_1"/>
    <property type="match status" value="1"/>
</dbReference>
<feature type="transmembrane region" description="Helical" evidence="5">
    <location>
        <begin position="12"/>
        <end position="32"/>
    </location>
</feature>
<dbReference type="InterPro" id="IPR011583">
    <property type="entry name" value="Chitinase_II/V-like_cat"/>
</dbReference>
<comment type="similarity">
    <text evidence="4">Belongs to the glycosyl hydrolase 18 family.</text>
</comment>
<evidence type="ECO:0000256" key="4">
    <source>
        <dbReference type="RuleBase" id="RU004453"/>
    </source>
</evidence>
<keyword evidence="1 3" id="KW-0378">Hydrolase</keyword>
<dbReference type="GO" id="GO:0004553">
    <property type="term" value="F:hydrolase activity, hydrolyzing O-glycosyl compounds"/>
    <property type="evidence" value="ECO:0007669"/>
    <property type="project" value="InterPro"/>
</dbReference>
<dbReference type="SUPFAM" id="SSF55383">
    <property type="entry name" value="Copper amine oxidase, domain N"/>
    <property type="match status" value="1"/>
</dbReference>
<evidence type="ECO:0000256" key="5">
    <source>
        <dbReference type="SAM" id="Phobius"/>
    </source>
</evidence>
<feature type="non-terminal residue" evidence="7">
    <location>
        <position position="516"/>
    </location>
</feature>
<feature type="domain" description="GH18" evidence="6">
    <location>
        <begin position="257"/>
        <end position="516"/>
    </location>
</feature>
<dbReference type="InterPro" id="IPR001223">
    <property type="entry name" value="Glyco_hydro18_cat"/>
</dbReference>
<reference evidence="7 8" key="1">
    <citation type="journal article" date="2018" name="Nat. Biotechnol.">
        <title>A standardized bacterial taxonomy based on genome phylogeny substantially revises the tree of life.</title>
        <authorList>
            <person name="Parks D.H."/>
            <person name="Chuvochina M."/>
            <person name="Waite D.W."/>
            <person name="Rinke C."/>
            <person name="Skarshewski A."/>
            <person name="Chaumeil P.A."/>
            <person name="Hugenholtz P."/>
        </authorList>
    </citation>
    <scope>NUCLEOTIDE SEQUENCE [LARGE SCALE GENOMIC DNA]</scope>
    <source>
        <strain evidence="7">UBA11728</strain>
    </source>
</reference>
<dbReference type="PANTHER" id="PTHR46066:SF2">
    <property type="entry name" value="CHITINASE DOMAIN-CONTAINING PROTEIN 1"/>
    <property type="match status" value="1"/>
</dbReference>
<dbReference type="PROSITE" id="PS51910">
    <property type="entry name" value="GH18_2"/>
    <property type="match status" value="1"/>
</dbReference>
<evidence type="ECO:0000256" key="3">
    <source>
        <dbReference type="RuleBase" id="RU000489"/>
    </source>
</evidence>